<comment type="caution">
    <text evidence="1">The sequence shown here is derived from an EMBL/GenBank/DDBJ whole genome shotgun (WGS) entry which is preliminary data.</text>
</comment>
<organism evidence="1 2">
    <name type="scientific">Rotaria magnacalcarata</name>
    <dbReference type="NCBI Taxonomy" id="392030"/>
    <lineage>
        <taxon>Eukaryota</taxon>
        <taxon>Metazoa</taxon>
        <taxon>Spiralia</taxon>
        <taxon>Gnathifera</taxon>
        <taxon>Rotifera</taxon>
        <taxon>Eurotatoria</taxon>
        <taxon>Bdelloidea</taxon>
        <taxon>Philodinida</taxon>
        <taxon>Philodinidae</taxon>
        <taxon>Rotaria</taxon>
    </lineage>
</organism>
<evidence type="ECO:0000313" key="2">
    <source>
        <dbReference type="Proteomes" id="UP000663866"/>
    </source>
</evidence>
<name>A0A821B9S1_9BILA</name>
<evidence type="ECO:0000313" key="1">
    <source>
        <dbReference type="EMBL" id="CAF4590320.1"/>
    </source>
</evidence>
<gene>
    <name evidence="1" type="ORF">OVN521_LOCUS44766</name>
</gene>
<dbReference type="EMBL" id="CAJOBG010070018">
    <property type="protein sequence ID" value="CAF4590320.1"/>
    <property type="molecule type" value="Genomic_DNA"/>
</dbReference>
<sequence length="55" mass="6161">FVSEENPSINELGKRKLLAASSTDASRTYPPTQLEWSANKRSVPMALQAEFYDSK</sequence>
<dbReference type="AlphaFoldDB" id="A0A821B9S1"/>
<reference evidence="1" key="1">
    <citation type="submission" date="2021-02" db="EMBL/GenBank/DDBJ databases">
        <authorList>
            <person name="Nowell W R."/>
        </authorList>
    </citation>
    <scope>NUCLEOTIDE SEQUENCE</scope>
</reference>
<protein>
    <submittedName>
        <fullName evidence="1">Uncharacterized protein</fullName>
    </submittedName>
</protein>
<accession>A0A821B9S1</accession>
<keyword evidence="2" id="KW-1185">Reference proteome</keyword>
<feature type="non-terminal residue" evidence="1">
    <location>
        <position position="1"/>
    </location>
</feature>
<dbReference type="Proteomes" id="UP000663866">
    <property type="component" value="Unassembled WGS sequence"/>
</dbReference>
<proteinExistence type="predicted"/>